<comment type="caution">
    <text evidence="6">The sequence shown here is derived from an EMBL/GenBank/DDBJ whole genome shotgun (WGS) entry which is preliminary data.</text>
</comment>
<feature type="region of interest" description="Disordered" evidence="5">
    <location>
        <begin position="71"/>
        <end position="129"/>
    </location>
</feature>
<protein>
    <recommendedName>
        <fullName evidence="8">BHLH domain-containing protein</fullName>
    </recommendedName>
</protein>
<dbReference type="Gene3D" id="4.10.280.10">
    <property type="entry name" value="Helix-loop-helix DNA-binding domain"/>
    <property type="match status" value="1"/>
</dbReference>
<dbReference type="InterPro" id="IPR052610">
    <property type="entry name" value="bHLH_transcription_regulator"/>
</dbReference>
<evidence type="ECO:0008006" key="8">
    <source>
        <dbReference type="Google" id="ProtNLM"/>
    </source>
</evidence>
<evidence type="ECO:0000313" key="7">
    <source>
        <dbReference type="Proteomes" id="UP001153076"/>
    </source>
</evidence>
<evidence type="ECO:0000256" key="4">
    <source>
        <dbReference type="ARBA" id="ARBA00023242"/>
    </source>
</evidence>
<proteinExistence type="predicted"/>
<dbReference type="GO" id="GO:0005634">
    <property type="term" value="C:nucleus"/>
    <property type="evidence" value="ECO:0007669"/>
    <property type="project" value="UniProtKB-SubCell"/>
</dbReference>
<gene>
    <name evidence="6" type="ORF">Cgig2_006850</name>
</gene>
<dbReference type="EMBL" id="JAKOGI010000630">
    <property type="protein sequence ID" value="KAJ8432148.1"/>
    <property type="molecule type" value="Genomic_DNA"/>
</dbReference>
<accession>A0A9Q1Q7V1</accession>
<dbReference type="GO" id="GO:0046983">
    <property type="term" value="F:protein dimerization activity"/>
    <property type="evidence" value="ECO:0007669"/>
    <property type="project" value="InterPro"/>
</dbReference>
<dbReference type="Proteomes" id="UP001153076">
    <property type="component" value="Unassembled WGS sequence"/>
</dbReference>
<dbReference type="PANTHER" id="PTHR45959">
    <property type="entry name" value="BHLH TRANSCRIPTION FACTOR"/>
    <property type="match status" value="1"/>
</dbReference>
<evidence type="ECO:0000256" key="5">
    <source>
        <dbReference type="SAM" id="MobiDB-lite"/>
    </source>
</evidence>
<organism evidence="6 7">
    <name type="scientific">Carnegiea gigantea</name>
    <dbReference type="NCBI Taxonomy" id="171969"/>
    <lineage>
        <taxon>Eukaryota</taxon>
        <taxon>Viridiplantae</taxon>
        <taxon>Streptophyta</taxon>
        <taxon>Embryophyta</taxon>
        <taxon>Tracheophyta</taxon>
        <taxon>Spermatophyta</taxon>
        <taxon>Magnoliopsida</taxon>
        <taxon>eudicotyledons</taxon>
        <taxon>Gunneridae</taxon>
        <taxon>Pentapetalae</taxon>
        <taxon>Caryophyllales</taxon>
        <taxon>Cactineae</taxon>
        <taxon>Cactaceae</taxon>
        <taxon>Cactoideae</taxon>
        <taxon>Echinocereeae</taxon>
        <taxon>Carnegiea</taxon>
    </lineage>
</organism>
<evidence type="ECO:0000313" key="6">
    <source>
        <dbReference type="EMBL" id="KAJ8432148.1"/>
    </source>
</evidence>
<keyword evidence="3" id="KW-0804">Transcription</keyword>
<evidence type="ECO:0000256" key="2">
    <source>
        <dbReference type="ARBA" id="ARBA00023015"/>
    </source>
</evidence>
<dbReference type="PANTHER" id="PTHR45959:SF2">
    <property type="entry name" value="BHLH TRANSCRIPTION FACTOR"/>
    <property type="match status" value="1"/>
</dbReference>
<feature type="compositionally biased region" description="Polar residues" evidence="5">
    <location>
        <begin position="72"/>
        <end position="96"/>
    </location>
</feature>
<dbReference type="OrthoDB" id="690068at2759"/>
<dbReference type="SUPFAM" id="SSF47459">
    <property type="entry name" value="HLH, helix-loop-helix DNA-binding domain"/>
    <property type="match status" value="1"/>
</dbReference>
<keyword evidence="2" id="KW-0805">Transcription regulation</keyword>
<dbReference type="InterPro" id="IPR036638">
    <property type="entry name" value="HLH_DNA-bd_sf"/>
</dbReference>
<sequence length="292" mass="32475">MHDAILQEMRRGHDLILNDRLQECNFNKDVMFGEELAAFLGDDFPYNNSNSVVCTDSTIFDPLDGFDVLTMSGDTNNSTDQVPAPQQTQSDTNVATMSGGLDSRHQQGEAAGSNTEKPKRRRQPSQVQDHIMAERKRRELLTQQFVALSAVTDKRSVLGETIKYLHQLKEKVKSFEEVVANKQTSVQSVVLVKKSQLLVDNINDNSSSCCLDNNDDNNNYANNTLPQIEVKVLQKNLLFKVHCEKQKGILPKLLSEIEKCGLTIATTSVIPLGALAFDITILAQVIITVLQV</sequence>
<reference evidence="6" key="1">
    <citation type="submission" date="2022-04" db="EMBL/GenBank/DDBJ databases">
        <title>Carnegiea gigantea Genome sequencing and assembly v2.</title>
        <authorList>
            <person name="Copetti D."/>
            <person name="Sanderson M.J."/>
            <person name="Burquez A."/>
            <person name="Wojciechowski M.F."/>
        </authorList>
    </citation>
    <scope>NUCLEOTIDE SEQUENCE</scope>
    <source>
        <strain evidence="6">SGP5-SGP5p</strain>
        <tissue evidence="6">Aerial part</tissue>
    </source>
</reference>
<name>A0A9Q1Q7V1_9CARY</name>
<keyword evidence="4" id="KW-0539">Nucleus</keyword>
<keyword evidence="7" id="KW-1185">Reference proteome</keyword>
<evidence type="ECO:0000256" key="3">
    <source>
        <dbReference type="ARBA" id="ARBA00023163"/>
    </source>
</evidence>
<evidence type="ECO:0000256" key="1">
    <source>
        <dbReference type="ARBA" id="ARBA00004123"/>
    </source>
</evidence>
<comment type="subcellular location">
    <subcellularLocation>
        <location evidence="1">Nucleus</location>
    </subcellularLocation>
</comment>
<dbReference type="AlphaFoldDB" id="A0A9Q1Q7V1"/>